<dbReference type="RefSeq" id="WP_377913978.1">
    <property type="nucleotide sequence ID" value="NZ_JBHRZT010000032.1"/>
</dbReference>
<dbReference type="Proteomes" id="UP001595752">
    <property type="component" value="Unassembled WGS sequence"/>
</dbReference>
<keyword evidence="1" id="KW-0175">Coiled coil</keyword>
<accession>A0ABV8B2Q3</accession>
<evidence type="ECO:0000256" key="1">
    <source>
        <dbReference type="SAM" id="Coils"/>
    </source>
</evidence>
<keyword evidence="3" id="KW-1185">Reference proteome</keyword>
<name>A0ABV8B2Q3_9BACI</name>
<sequence>MDFVLRQLTKQINDLKQARDDLDDLIDDTYEQVDQRLVQDLDDPAVEELIDRIREWNYKRDELDDLLDRLYEKLDQYDDLYPGASSM</sequence>
<proteinExistence type="predicted"/>
<comment type="caution">
    <text evidence="2">The sequence shown here is derived from an EMBL/GenBank/DDBJ whole genome shotgun (WGS) entry which is preliminary data.</text>
</comment>
<organism evidence="2 3">
    <name type="scientific">Bacillus songklensis</name>
    <dbReference type="NCBI Taxonomy" id="1069116"/>
    <lineage>
        <taxon>Bacteria</taxon>
        <taxon>Bacillati</taxon>
        <taxon>Bacillota</taxon>
        <taxon>Bacilli</taxon>
        <taxon>Bacillales</taxon>
        <taxon>Bacillaceae</taxon>
        <taxon>Bacillus</taxon>
    </lineage>
</organism>
<protein>
    <submittedName>
        <fullName evidence="2">Uncharacterized protein</fullName>
    </submittedName>
</protein>
<reference evidence="3" key="1">
    <citation type="journal article" date="2019" name="Int. J. Syst. Evol. Microbiol.">
        <title>The Global Catalogue of Microorganisms (GCM) 10K type strain sequencing project: providing services to taxonomists for standard genome sequencing and annotation.</title>
        <authorList>
            <consortium name="The Broad Institute Genomics Platform"/>
            <consortium name="The Broad Institute Genome Sequencing Center for Infectious Disease"/>
            <person name="Wu L."/>
            <person name="Ma J."/>
        </authorList>
    </citation>
    <scope>NUCLEOTIDE SEQUENCE [LARGE SCALE GENOMIC DNA]</scope>
    <source>
        <strain evidence="3">CCUG 61889</strain>
    </source>
</reference>
<dbReference type="EMBL" id="JBHRZT010000032">
    <property type="protein sequence ID" value="MFC3883467.1"/>
    <property type="molecule type" value="Genomic_DNA"/>
</dbReference>
<evidence type="ECO:0000313" key="2">
    <source>
        <dbReference type="EMBL" id="MFC3883467.1"/>
    </source>
</evidence>
<gene>
    <name evidence="2" type="ORF">ACFOU2_08035</name>
</gene>
<feature type="coiled-coil region" evidence="1">
    <location>
        <begin position="5"/>
        <end position="80"/>
    </location>
</feature>
<evidence type="ECO:0000313" key="3">
    <source>
        <dbReference type="Proteomes" id="UP001595752"/>
    </source>
</evidence>